<dbReference type="SMART" id="SM00228">
    <property type="entry name" value="PDZ"/>
    <property type="match status" value="1"/>
</dbReference>
<gene>
    <name evidence="6" type="ORF">L9F63_019424</name>
</gene>
<protein>
    <recommendedName>
        <fullName evidence="5">PDZ domain-containing protein</fullName>
    </recommendedName>
</protein>
<dbReference type="GO" id="GO:0001725">
    <property type="term" value="C:stress fiber"/>
    <property type="evidence" value="ECO:0007669"/>
    <property type="project" value="TreeGrafter"/>
</dbReference>
<dbReference type="PANTHER" id="PTHR24214:SF38">
    <property type="entry name" value="PDZ AND LIM DOMAIN PROTEIN ZASP-RELATED"/>
    <property type="match status" value="1"/>
</dbReference>
<dbReference type="Proteomes" id="UP001233999">
    <property type="component" value="Unassembled WGS sequence"/>
</dbReference>
<dbReference type="GO" id="GO:0003779">
    <property type="term" value="F:actin binding"/>
    <property type="evidence" value="ECO:0007669"/>
    <property type="project" value="TreeGrafter"/>
</dbReference>
<keyword evidence="7" id="KW-1185">Reference proteome</keyword>
<feature type="domain" description="PDZ" evidence="5">
    <location>
        <begin position="20"/>
        <end position="78"/>
    </location>
</feature>
<evidence type="ECO:0000256" key="1">
    <source>
        <dbReference type="ARBA" id="ARBA00004496"/>
    </source>
</evidence>
<dbReference type="Pfam" id="PF00595">
    <property type="entry name" value="PDZ"/>
    <property type="match status" value="1"/>
</dbReference>
<feature type="compositionally biased region" description="Polar residues" evidence="4">
    <location>
        <begin position="118"/>
        <end position="132"/>
    </location>
</feature>
<evidence type="ECO:0000256" key="4">
    <source>
        <dbReference type="SAM" id="MobiDB-lite"/>
    </source>
</evidence>
<organism evidence="6 7">
    <name type="scientific">Diploptera punctata</name>
    <name type="common">Pacific beetle cockroach</name>
    <dbReference type="NCBI Taxonomy" id="6984"/>
    <lineage>
        <taxon>Eukaryota</taxon>
        <taxon>Metazoa</taxon>
        <taxon>Ecdysozoa</taxon>
        <taxon>Arthropoda</taxon>
        <taxon>Hexapoda</taxon>
        <taxon>Insecta</taxon>
        <taxon>Pterygota</taxon>
        <taxon>Neoptera</taxon>
        <taxon>Polyneoptera</taxon>
        <taxon>Dictyoptera</taxon>
        <taxon>Blattodea</taxon>
        <taxon>Blaberoidea</taxon>
        <taxon>Blaberidae</taxon>
        <taxon>Diplopterinae</taxon>
        <taxon>Diploptera</taxon>
    </lineage>
</organism>
<keyword evidence="3" id="KW-0862">Zinc</keyword>
<dbReference type="EMBL" id="JASPKZ010006818">
    <property type="protein sequence ID" value="KAJ9586985.1"/>
    <property type="molecule type" value="Genomic_DNA"/>
</dbReference>
<dbReference type="Gene3D" id="2.30.42.10">
    <property type="match status" value="1"/>
</dbReference>
<accession>A0AAD7ZU77</accession>
<feature type="region of interest" description="Disordered" evidence="4">
    <location>
        <begin position="75"/>
        <end position="132"/>
    </location>
</feature>
<evidence type="ECO:0000259" key="5">
    <source>
        <dbReference type="PROSITE" id="PS50106"/>
    </source>
</evidence>
<name>A0AAD7ZU77_DIPPU</name>
<dbReference type="PANTHER" id="PTHR24214">
    <property type="entry name" value="PDZ AND LIM DOMAIN PROTEIN ZASP"/>
    <property type="match status" value="1"/>
</dbReference>
<proteinExistence type="predicted"/>
<evidence type="ECO:0000256" key="3">
    <source>
        <dbReference type="ARBA" id="ARBA00023038"/>
    </source>
</evidence>
<dbReference type="GO" id="GO:0031941">
    <property type="term" value="C:filamentous actin"/>
    <property type="evidence" value="ECO:0007669"/>
    <property type="project" value="TreeGrafter"/>
</dbReference>
<evidence type="ECO:0000313" key="6">
    <source>
        <dbReference type="EMBL" id="KAJ9586985.1"/>
    </source>
</evidence>
<dbReference type="GO" id="GO:0051371">
    <property type="term" value="F:muscle alpha-actinin binding"/>
    <property type="evidence" value="ECO:0007669"/>
    <property type="project" value="TreeGrafter"/>
</dbReference>
<dbReference type="InterPro" id="IPR001478">
    <property type="entry name" value="PDZ"/>
</dbReference>
<feature type="non-terminal residue" evidence="6">
    <location>
        <position position="1"/>
    </location>
</feature>
<keyword evidence="3" id="KW-0479">Metal-binding</keyword>
<evidence type="ECO:0000313" key="7">
    <source>
        <dbReference type="Proteomes" id="UP001233999"/>
    </source>
</evidence>
<keyword evidence="3" id="KW-0440">LIM domain</keyword>
<feature type="non-terminal residue" evidence="6">
    <location>
        <position position="132"/>
    </location>
</feature>
<dbReference type="InterPro" id="IPR036034">
    <property type="entry name" value="PDZ_sf"/>
</dbReference>
<comment type="subcellular location">
    <subcellularLocation>
        <location evidence="1">Cytoplasm</location>
    </subcellularLocation>
</comment>
<sequence length="132" mass="14363">ITRPNPVDQLIRVWQEMNHGFSISRVNPGSKAAQKGVREGDVISSINGQSTRNITNSDAHALLRNAGQTLHLGLNEECSGSPKRRLHRNIQDSKSEAIKRSTITKTTTTTSRNSTASLNGATDPNCNKISTK</sequence>
<dbReference type="GO" id="GO:0030036">
    <property type="term" value="P:actin cytoskeleton organization"/>
    <property type="evidence" value="ECO:0007669"/>
    <property type="project" value="TreeGrafter"/>
</dbReference>
<reference evidence="6" key="2">
    <citation type="submission" date="2023-05" db="EMBL/GenBank/DDBJ databases">
        <authorList>
            <person name="Fouks B."/>
        </authorList>
    </citation>
    <scope>NUCLEOTIDE SEQUENCE</scope>
    <source>
        <strain evidence="6">Stay&amp;Tobe</strain>
        <tissue evidence="6">Testes</tissue>
    </source>
</reference>
<keyword evidence="2" id="KW-0963">Cytoplasm</keyword>
<dbReference type="SUPFAM" id="SSF50156">
    <property type="entry name" value="PDZ domain-like"/>
    <property type="match status" value="1"/>
</dbReference>
<dbReference type="GO" id="GO:0005912">
    <property type="term" value="C:adherens junction"/>
    <property type="evidence" value="ECO:0007669"/>
    <property type="project" value="TreeGrafter"/>
</dbReference>
<reference evidence="6" key="1">
    <citation type="journal article" date="2023" name="IScience">
        <title>Live-bearing cockroach genome reveals convergent evolutionary mechanisms linked to viviparity in insects and beyond.</title>
        <authorList>
            <person name="Fouks B."/>
            <person name="Harrison M.C."/>
            <person name="Mikhailova A.A."/>
            <person name="Marchal E."/>
            <person name="English S."/>
            <person name="Carruthers M."/>
            <person name="Jennings E.C."/>
            <person name="Chiamaka E.L."/>
            <person name="Frigard R.A."/>
            <person name="Pippel M."/>
            <person name="Attardo G.M."/>
            <person name="Benoit J.B."/>
            <person name="Bornberg-Bauer E."/>
            <person name="Tobe S.S."/>
        </authorList>
    </citation>
    <scope>NUCLEOTIDE SEQUENCE</scope>
    <source>
        <strain evidence="6">Stay&amp;Tobe</strain>
    </source>
</reference>
<dbReference type="AlphaFoldDB" id="A0AAD7ZU77"/>
<comment type="caution">
    <text evidence="6">The sequence shown here is derived from an EMBL/GenBank/DDBJ whole genome shotgun (WGS) entry which is preliminary data.</text>
</comment>
<dbReference type="InterPro" id="IPR050604">
    <property type="entry name" value="PDZ-LIM_domain"/>
</dbReference>
<dbReference type="GO" id="GO:0061061">
    <property type="term" value="P:muscle structure development"/>
    <property type="evidence" value="ECO:0007669"/>
    <property type="project" value="TreeGrafter"/>
</dbReference>
<feature type="compositionally biased region" description="Basic and acidic residues" evidence="4">
    <location>
        <begin position="89"/>
        <end position="99"/>
    </location>
</feature>
<dbReference type="PROSITE" id="PS50106">
    <property type="entry name" value="PDZ"/>
    <property type="match status" value="1"/>
</dbReference>
<dbReference type="GO" id="GO:0005737">
    <property type="term" value="C:cytoplasm"/>
    <property type="evidence" value="ECO:0007669"/>
    <property type="project" value="UniProtKB-SubCell"/>
</dbReference>
<evidence type="ECO:0000256" key="2">
    <source>
        <dbReference type="ARBA" id="ARBA00022490"/>
    </source>
</evidence>
<feature type="compositionally biased region" description="Low complexity" evidence="4">
    <location>
        <begin position="100"/>
        <end position="117"/>
    </location>
</feature>